<protein>
    <submittedName>
        <fullName evidence="1">Uncharacterized protein</fullName>
    </submittedName>
</protein>
<dbReference type="VEuPathDB" id="FungiDB:PPTG_20239"/>
<sequence>MSTADRPTQYQHVDLARRVGTAKKNGWCDRNGSGVVWFDTKTSIRVHDVDSSTWTTSRTITTQSSVFMTEDDDGERAVSYDEVMKSKYRNEWLRAMESEMESLDNHQTWEL</sequence>
<evidence type="ECO:0000313" key="1">
    <source>
        <dbReference type="EMBL" id="ETM97503.1"/>
    </source>
</evidence>
<dbReference type="GeneID" id="20188862"/>
<accession>W2PB92</accession>
<dbReference type="AlphaFoldDB" id="W2PB92"/>
<evidence type="ECO:0000313" key="2">
    <source>
        <dbReference type="Proteomes" id="UP000018817"/>
    </source>
</evidence>
<feature type="non-terminal residue" evidence="1">
    <location>
        <position position="111"/>
    </location>
</feature>
<reference evidence="2" key="1">
    <citation type="submission" date="2011-12" db="EMBL/GenBank/DDBJ databases">
        <authorList>
            <consortium name="The Broad Institute Genome Sequencing Platform"/>
            <person name="Russ C."/>
            <person name="Tyler B."/>
            <person name="Panabieres F."/>
            <person name="Shan W."/>
            <person name="Tripathy S."/>
            <person name="Grunwald N."/>
            <person name="Machado M."/>
            <person name="Young S.K."/>
            <person name="Zeng Q."/>
            <person name="Gargeya S."/>
            <person name="Fitzgerald M."/>
            <person name="Haas B."/>
            <person name="Abouelleil A."/>
            <person name="Alvarado L."/>
            <person name="Arachchi H.M."/>
            <person name="Berlin A."/>
            <person name="Chapman S.B."/>
            <person name="Gearin G."/>
            <person name="Goldberg J."/>
            <person name="Griggs A."/>
            <person name="Gujja S."/>
            <person name="Hansen M."/>
            <person name="Heiman D."/>
            <person name="Howarth C."/>
            <person name="Larimer J."/>
            <person name="Lui A."/>
            <person name="MacDonald P.J.P."/>
            <person name="McCowen C."/>
            <person name="Montmayeur A."/>
            <person name="Murphy C."/>
            <person name="Neiman D."/>
            <person name="Pearson M."/>
            <person name="Priest M."/>
            <person name="Roberts A."/>
            <person name="Saif S."/>
            <person name="Shea T."/>
            <person name="Sisk P."/>
            <person name="Stolte C."/>
            <person name="Sykes S."/>
            <person name="Wortman J."/>
            <person name="Nusbaum C."/>
            <person name="Birren B."/>
        </authorList>
    </citation>
    <scope>NUCLEOTIDE SEQUENCE [LARGE SCALE GENOMIC DNA]</scope>
    <source>
        <strain evidence="2">INRA-310</strain>
    </source>
</reference>
<reference evidence="1 2" key="2">
    <citation type="submission" date="2013-11" db="EMBL/GenBank/DDBJ databases">
        <title>The Genome Sequence of Phytophthora parasitica INRA-310.</title>
        <authorList>
            <consortium name="The Broad Institute Genomics Platform"/>
            <person name="Russ C."/>
            <person name="Tyler B."/>
            <person name="Panabieres F."/>
            <person name="Shan W."/>
            <person name="Tripathy S."/>
            <person name="Grunwald N."/>
            <person name="Machado M."/>
            <person name="Johnson C.S."/>
            <person name="Arredondo F."/>
            <person name="Hong C."/>
            <person name="Coffey M."/>
            <person name="Young S.K."/>
            <person name="Zeng Q."/>
            <person name="Gargeya S."/>
            <person name="Fitzgerald M."/>
            <person name="Abouelleil A."/>
            <person name="Alvarado L."/>
            <person name="Chapman S.B."/>
            <person name="Gainer-Dewar J."/>
            <person name="Goldberg J."/>
            <person name="Griggs A."/>
            <person name="Gujja S."/>
            <person name="Hansen M."/>
            <person name="Howarth C."/>
            <person name="Imamovic A."/>
            <person name="Ireland A."/>
            <person name="Larimer J."/>
            <person name="McCowan C."/>
            <person name="Murphy C."/>
            <person name="Pearson M."/>
            <person name="Poon T.W."/>
            <person name="Priest M."/>
            <person name="Roberts A."/>
            <person name="Saif S."/>
            <person name="Shea T."/>
            <person name="Sykes S."/>
            <person name="Wortman J."/>
            <person name="Nusbaum C."/>
            <person name="Birren B."/>
        </authorList>
    </citation>
    <scope>NUCLEOTIDE SEQUENCE [LARGE SCALE GENOMIC DNA]</scope>
    <source>
        <strain evidence="1 2">INRA-310</strain>
    </source>
</reference>
<gene>
    <name evidence="1" type="ORF">PPTG_20239</name>
</gene>
<dbReference type="Proteomes" id="UP000018817">
    <property type="component" value="Unassembled WGS sequence"/>
</dbReference>
<organism evidence="1 2">
    <name type="scientific">Phytophthora nicotianae (strain INRA-310)</name>
    <name type="common">Phytophthora parasitica</name>
    <dbReference type="NCBI Taxonomy" id="761204"/>
    <lineage>
        <taxon>Eukaryota</taxon>
        <taxon>Sar</taxon>
        <taxon>Stramenopiles</taxon>
        <taxon>Oomycota</taxon>
        <taxon>Peronosporomycetes</taxon>
        <taxon>Peronosporales</taxon>
        <taxon>Peronosporaceae</taxon>
        <taxon>Phytophthora</taxon>
    </lineage>
</organism>
<dbReference type="EMBL" id="KI669954">
    <property type="protein sequence ID" value="ETM97503.1"/>
    <property type="molecule type" value="Genomic_DNA"/>
</dbReference>
<name>W2PB92_PHYN3</name>
<dbReference type="RefSeq" id="XP_008917199.1">
    <property type="nucleotide sequence ID" value="XM_008918951.1"/>
</dbReference>
<proteinExistence type="predicted"/>